<dbReference type="OrthoDB" id="95129at2"/>
<reference evidence="2 3" key="1">
    <citation type="submission" date="2012-04" db="EMBL/GenBank/DDBJ databases">
        <title>The Genome Sequence of Afipia clevelandensis ATCC 49720.</title>
        <authorList>
            <consortium name="The Broad Institute Genome Sequencing Platform"/>
            <person name="Earl A."/>
            <person name="Ward D."/>
            <person name="Feldgarden M."/>
            <person name="Gevers D."/>
            <person name="Huys G."/>
            <person name="Walker B."/>
            <person name="Young S.K."/>
            <person name="Zeng Q."/>
            <person name="Gargeya S."/>
            <person name="Fitzgerald M."/>
            <person name="Haas B."/>
            <person name="Abouelleil A."/>
            <person name="Alvarado L."/>
            <person name="Arachchi H.M."/>
            <person name="Berlin A."/>
            <person name="Chapman S.B."/>
            <person name="Goldberg J."/>
            <person name="Griggs A."/>
            <person name="Gujja S."/>
            <person name="Hansen M."/>
            <person name="Howarth C."/>
            <person name="Imamovic A."/>
            <person name="Larimer J."/>
            <person name="McCowen C."/>
            <person name="Montmayeur A."/>
            <person name="Murphy C."/>
            <person name="Neiman D."/>
            <person name="Pearson M."/>
            <person name="Priest M."/>
            <person name="Roberts A."/>
            <person name="Saif S."/>
            <person name="Shea T."/>
            <person name="Sisk P."/>
            <person name="Sykes S."/>
            <person name="Wortman J."/>
            <person name="Nusbaum C."/>
            <person name="Birren B."/>
        </authorList>
    </citation>
    <scope>NUCLEOTIDE SEQUENCE [LARGE SCALE GENOMIC DNA]</scope>
    <source>
        <strain evidence="2 3">ATCC 49720</strain>
    </source>
</reference>
<accession>K8P127</accession>
<gene>
    <name evidence="2" type="ORF">HMPREF9696_02413</name>
</gene>
<evidence type="ECO:0000259" key="1">
    <source>
        <dbReference type="Pfam" id="PF13521"/>
    </source>
</evidence>
<comment type="caution">
    <text evidence="2">The sequence shown here is derived from an EMBL/GenBank/DDBJ whole genome shotgun (WGS) entry which is preliminary data.</text>
</comment>
<proteinExistence type="predicted"/>
<dbReference type="Proteomes" id="UP000001095">
    <property type="component" value="Unassembled WGS sequence"/>
</dbReference>
<dbReference type="PATRIC" id="fig|883079.3.peg.2456"/>
<dbReference type="SUPFAM" id="SSF52540">
    <property type="entry name" value="P-loop containing nucleoside triphosphate hydrolases"/>
    <property type="match status" value="1"/>
</dbReference>
<dbReference type="AlphaFoldDB" id="K8P127"/>
<protein>
    <recommendedName>
        <fullName evidence="1">NadR/Ttd14 AAA domain-containing protein</fullName>
    </recommendedName>
</protein>
<keyword evidence="3" id="KW-1185">Reference proteome</keyword>
<organism evidence="2 3">
    <name type="scientific">Afipia clevelandensis ATCC 49720</name>
    <dbReference type="NCBI Taxonomy" id="883079"/>
    <lineage>
        <taxon>Bacteria</taxon>
        <taxon>Pseudomonadati</taxon>
        <taxon>Pseudomonadota</taxon>
        <taxon>Alphaproteobacteria</taxon>
        <taxon>Hyphomicrobiales</taxon>
        <taxon>Nitrobacteraceae</taxon>
        <taxon>Afipia</taxon>
    </lineage>
</organism>
<evidence type="ECO:0000313" key="3">
    <source>
        <dbReference type="Proteomes" id="UP000001095"/>
    </source>
</evidence>
<dbReference type="HOGENOM" id="CLU_521681_0_0_5"/>
<dbReference type="InterPro" id="IPR027417">
    <property type="entry name" value="P-loop_NTPase"/>
</dbReference>
<dbReference type="Gene3D" id="3.40.50.300">
    <property type="entry name" value="P-loop containing nucleotide triphosphate hydrolases"/>
    <property type="match status" value="1"/>
</dbReference>
<feature type="domain" description="NadR/Ttd14 AAA" evidence="1">
    <location>
        <begin position="352"/>
        <end position="490"/>
    </location>
</feature>
<dbReference type="RefSeq" id="WP_002713279.1">
    <property type="nucleotide sequence ID" value="NZ_KB375281.1"/>
</dbReference>
<sequence length="559" mass="64397">MTDRFTKTDSQNVLAVAKRQPLLVRHLGHMRQRHDERHLGFVVGAGVSEQAGVPLWKELIQRLSKFYGEHGTPESYASSQLSATLIAQFIFNRFKASQTRKTYPIEPRLVPVAVRDEWYRHIYDAIYRDVPKDFNALAEKHPYLAELASLIFHSPFCLSLNFDDILDGAAQRRHSSTSPFDKPNIIWRPPTVDRPNGCVIYHVNGYLPQRKGASRSDNIVLTEDSFAALLASPNIASTEYVTSRVVANTMLMIGASFDDPSLRHLFYSTARRNPSGFHYVFQHDEQVRTKEPNCDEQRDRYELNKEMYNIVTYFVNREEISSLVRMLALPKGKFKQTLNEVSSAIGVETVYRYYVVGTVSAGKSSLIERLRGFKTYEEWADQPLELMFRDHEKLTPGEREEVEEWVIGQLALKDSALKEADYGIHIMDRAPLDMFAFSRTVKENKEKAKSLKGKIGSNGVQEGEIIYLEANVESLMERQLRRGRGEEWLENKAYKEKSLKLQNEQLKVIYSPHVKPTDTTLLNVEEVGRQIAERMLFDDYTPANLEECRKRFEKGEKLR</sequence>
<name>K8P127_9BRAD</name>
<dbReference type="Pfam" id="PF13289">
    <property type="entry name" value="SIR2_2"/>
    <property type="match status" value="1"/>
</dbReference>
<evidence type="ECO:0000313" key="2">
    <source>
        <dbReference type="EMBL" id="EKS35141.1"/>
    </source>
</evidence>
<dbReference type="Pfam" id="PF13521">
    <property type="entry name" value="AAA_28"/>
    <property type="match status" value="1"/>
</dbReference>
<dbReference type="EMBL" id="AGWY01000011">
    <property type="protein sequence ID" value="EKS35141.1"/>
    <property type="molecule type" value="Genomic_DNA"/>
</dbReference>
<dbReference type="InterPro" id="IPR038727">
    <property type="entry name" value="NadR/Ttd14_AAA_dom"/>
</dbReference>